<name>A0A1W2BB97_9BURK</name>
<keyword evidence="5" id="KW-0436">Ligase</keyword>
<comment type="cofactor">
    <cofactor evidence="1">
        <name>Mg(2+)</name>
        <dbReference type="ChEBI" id="CHEBI:18420"/>
    </cofactor>
</comment>
<dbReference type="Pfam" id="PF13193">
    <property type="entry name" value="AMP-binding_C"/>
    <property type="match status" value="1"/>
</dbReference>
<dbReference type="FunFam" id="3.30.300.30:FF:000006">
    <property type="entry name" value="Long-chain-fatty-acid--CoA ligase FadD"/>
    <property type="match status" value="1"/>
</dbReference>
<keyword evidence="7" id="KW-0276">Fatty acid metabolism</keyword>
<keyword evidence="8" id="KW-0067">ATP-binding</keyword>
<dbReference type="NCBIfam" id="NF005463">
    <property type="entry name" value="PRK07059.1"/>
    <property type="match status" value="1"/>
</dbReference>
<sequence>MNTSKPWLEQYSHGIPADIDPSTYSSLNTMFDDIVANYATRNVVEYMGKMMSYRALDQMSNQICNFIQSLGLQKGDRVAIMLPNVFQYQIAMVGILKAGCVVVNVNPQYTARELEYQLNDSGASALIILENFAHVYASIQAKTQIKQVVVTSLGELIGLKGIVVDFVVRHVKKMVPTWNIANSINFKKALTIGSKKMFHPTSVEPTDIAFLQYTGGTTGVSKGAVLTHKNIIANVLQIEAWLEPVLKENKFGQQLSFLCALPLYHIFALTACGFLCMRKGGIALFVPNPKDIPGFIQFLKKHPKIHIFPAVNTLFNALMNHPQFSQVKLPELLATVGGGMAVQKVVAEKWKNLMGKPIIEGYGLTETSPVACINLALNQDYTGNVGLPVSSTEVVILDDDGLEVPYGSPGEICIRGPQVMAGYWNKPEETVKTMTSDGYFKSGDIGIMDEHGFTKIIDRKKDMILVSGFNVYPNELEDVIANHPGVLECAVIGVPDDNSGEVVKVFIVKKDPLLTEAMVNQFCKENFTNYKRPKYIEFRSELPKSNVGKILRRQLRPH</sequence>
<gene>
    <name evidence="17" type="ORF">SAMN06296008_11215</name>
</gene>
<evidence type="ECO:0000256" key="11">
    <source>
        <dbReference type="ARBA" id="ARBA00023136"/>
    </source>
</evidence>
<evidence type="ECO:0000256" key="4">
    <source>
        <dbReference type="ARBA" id="ARBA00006432"/>
    </source>
</evidence>
<evidence type="ECO:0000256" key="6">
    <source>
        <dbReference type="ARBA" id="ARBA00022741"/>
    </source>
</evidence>
<dbReference type="Proteomes" id="UP000192708">
    <property type="component" value="Unassembled WGS sequence"/>
</dbReference>
<dbReference type="FunFam" id="3.40.50.12780:FF:000003">
    <property type="entry name" value="Long-chain-fatty-acid--CoA ligase FadD"/>
    <property type="match status" value="1"/>
</dbReference>
<dbReference type="GO" id="GO:0005524">
    <property type="term" value="F:ATP binding"/>
    <property type="evidence" value="ECO:0007669"/>
    <property type="project" value="UniProtKB-KW"/>
</dbReference>
<dbReference type="SUPFAM" id="SSF56801">
    <property type="entry name" value="Acetyl-CoA synthetase-like"/>
    <property type="match status" value="1"/>
</dbReference>
<evidence type="ECO:0000256" key="13">
    <source>
        <dbReference type="ARBA" id="ARBA00039545"/>
    </source>
</evidence>
<dbReference type="InterPro" id="IPR020845">
    <property type="entry name" value="AMP-binding_CS"/>
</dbReference>
<keyword evidence="18" id="KW-1185">Reference proteome</keyword>
<evidence type="ECO:0000259" key="16">
    <source>
        <dbReference type="Pfam" id="PF13193"/>
    </source>
</evidence>
<proteinExistence type="inferred from homology"/>
<dbReference type="RefSeq" id="WP_084284679.1">
    <property type="nucleotide sequence ID" value="NZ_FWXJ01000012.1"/>
</dbReference>
<evidence type="ECO:0000256" key="12">
    <source>
        <dbReference type="ARBA" id="ARBA00026121"/>
    </source>
</evidence>
<feature type="domain" description="AMP-dependent synthetase/ligase" evidence="15">
    <location>
        <begin position="33"/>
        <end position="424"/>
    </location>
</feature>
<comment type="subcellular location">
    <subcellularLocation>
        <location evidence="2">Membrane</location>
        <topology evidence="2">Peripheral membrane protein</topology>
    </subcellularLocation>
</comment>
<dbReference type="PANTHER" id="PTHR43767:SF8">
    <property type="entry name" value="LONG-CHAIN-FATTY-ACID--COA LIGASE"/>
    <property type="match status" value="1"/>
</dbReference>
<dbReference type="STRING" id="1938817.SAMN06296008_11215"/>
<dbReference type="GO" id="GO:0004467">
    <property type="term" value="F:long-chain fatty acid-CoA ligase activity"/>
    <property type="evidence" value="ECO:0007669"/>
    <property type="project" value="UniProtKB-EC"/>
</dbReference>
<evidence type="ECO:0000256" key="2">
    <source>
        <dbReference type="ARBA" id="ARBA00004170"/>
    </source>
</evidence>
<reference evidence="17 18" key="1">
    <citation type="submission" date="2017-04" db="EMBL/GenBank/DDBJ databases">
        <authorList>
            <person name="Afonso C.L."/>
            <person name="Miller P.J."/>
            <person name="Scott M.A."/>
            <person name="Spackman E."/>
            <person name="Goraichik I."/>
            <person name="Dimitrov K.M."/>
            <person name="Suarez D.L."/>
            <person name="Swayne D.E."/>
        </authorList>
    </citation>
    <scope>NUCLEOTIDE SEQUENCE [LARGE SCALE GENOMIC DNA]</scope>
    <source>
        <strain evidence="17 18">VK13</strain>
    </source>
</reference>
<evidence type="ECO:0000256" key="1">
    <source>
        <dbReference type="ARBA" id="ARBA00001946"/>
    </source>
</evidence>
<dbReference type="Gene3D" id="3.40.50.12780">
    <property type="entry name" value="N-terminal domain of ligase-like"/>
    <property type="match status" value="1"/>
</dbReference>
<evidence type="ECO:0000259" key="15">
    <source>
        <dbReference type="Pfam" id="PF00501"/>
    </source>
</evidence>
<evidence type="ECO:0000256" key="7">
    <source>
        <dbReference type="ARBA" id="ARBA00022832"/>
    </source>
</evidence>
<feature type="domain" description="AMP-binding enzyme C-terminal" evidence="16">
    <location>
        <begin position="475"/>
        <end position="549"/>
    </location>
</feature>
<evidence type="ECO:0000256" key="10">
    <source>
        <dbReference type="ARBA" id="ARBA00023098"/>
    </source>
</evidence>
<dbReference type="InterPro" id="IPR045851">
    <property type="entry name" value="AMP-bd_C_sf"/>
</dbReference>
<dbReference type="PANTHER" id="PTHR43767">
    <property type="entry name" value="LONG-CHAIN-FATTY-ACID--COA LIGASE"/>
    <property type="match status" value="1"/>
</dbReference>
<dbReference type="InterPro" id="IPR000873">
    <property type="entry name" value="AMP-dep_synth/lig_dom"/>
</dbReference>
<keyword evidence="6" id="KW-0547">Nucleotide-binding</keyword>
<comment type="similarity">
    <text evidence="4">Belongs to the ATP-dependent AMP-binding enzyme family.</text>
</comment>
<comment type="pathway">
    <text evidence="3">Lipid metabolism; fatty acid beta-oxidation.</text>
</comment>
<dbReference type="CDD" id="cd05936">
    <property type="entry name" value="FC-FACS_FadD_like"/>
    <property type="match status" value="1"/>
</dbReference>
<dbReference type="GO" id="GO:0016020">
    <property type="term" value="C:membrane"/>
    <property type="evidence" value="ECO:0007669"/>
    <property type="project" value="UniProtKB-SubCell"/>
</dbReference>
<dbReference type="OrthoDB" id="9766486at2"/>
<dbReference type="EC" id="6.2.1.3" evidence="12"/>
<evidence type="ECO:0000256" key="5">
    <source>
        <dbReference type="ARBA" id="ARBA00022598"/>
    </source>
</evidence>
<keyword evidence="11" id="KW-0472">Membrane</keyword>
<keyword evidence="10" id="KW-0443">Lipid metabolism</keyword>
<dbReference type="Pfam" id="PF00501">
    <property type="entry name" value="AMP-binding"/>
    <property type="match status" value="1"/>
</dbReference>
<evidence type="ECO:0000256" key="9">
    <source>
        <dbReference type="ARBA" id="ARBA00022842"/>
    </source>
</evidence>
<dbReference type="InterPro" id="IPR042099">
    <property type="entry name" value="ANL_N_sf"/>
</dbReference>
<dbReference type="InterPro" id="IPR050237">
    <property type="entry name" value="ATP-dep_AMP-bd_enzyme"/>
</dbReference>
<dbReference type="InterPro" id="IPR025110">
    <property type="entry name" value="AMP-bd_C"/>
</dbReference>
<dbReference type="PROSITE" id="PS00455">
    <property type="entry name" value="AMP_BINDING"/>
    <property type="match status" value="1"/>
</dbReference>
<dbReference type="Gene3D" id="3.30.300.30">
    <property type="match status" value="1"/>
</dbReference>
<protein>
    <recommendedName>
        <fullName evidence="13">Long-chain-fatty-acid--CoA ligase</fullName>
        <ecNumber evidence="12">6.2.1.3</ecNumber>
    </recommendedName>
    <alternativeName>
        <fullName evidence="14">Long-chain acyl-CoA synthetase</fullName>
    </alternativeName>
</protein>
<evidence type="ECO:0000256" key="14">
    <source>
        <dbReference type="ARBA" id="ARBA00042773"/>
    </source>
</evidence>
<evidence type="ECO:0000313" key="18">
    <source>
        <dbReference type="Proteomes" id="UP000192708"/>
    </source>
</evidence>
<dbReference type="EMBL" id="FWXJ01000012">
    <property type="protein sequence ID" value="SMC70114.1"/>
    <property type="molecule type" value="Genomic_DNA"/>
</dbReference>
<evidence type="ECO:0000313" key="17">
    <source>
        <dbReference type="EMBL" id="SMC70114.1"/>
    </source>
</evidence>
<dbReference type="AlphaFoldDB" id="A0A1W2BB97"/>
<keyword evidence="9" id="KW-0460">Magnesium</keyword>
<organism evidence="17 18">
    <name type="scientific">Polynucleobacter kasalickyi</name>
    <dbReference type="NCBI Taxonomy" id="1938817"/>
    <lineage>
        <taxon>Bacteria</taxon>
        <taxon>Pseudomonadati</taxon>
        <taxon>Pseudomonadota</taxon>
        <taxon>Betaproteobacteria</taxon>
        <taxon>Burkholderiales</taxon>
        <taxon>Burkholderiaceae</taxon>
        <taxon>Polynucleobacter</taxon>
    </lineage>
</organism>
<evidence type="ECO:0000256" key="3">
    <source>
        <dbReference type="ARBA" id="ARBA00005005"/>
    </source>
</evidence>
<accession>A0A1W2BB97</accession>
<evidence type="ECO:0000256" key="8">
    <source>
        <dbReference type="ARBA" id="ARBA00022840"/>
    </source>
</evidence>